<dbReference type="Pfam" id="PF01486">
    <property type="entry name" value="K-box"/>
    <property type="match status" value="1"/>
</dbReference>
<dbReference type="SMART" id="SM00432">
    <property type="entry name" value="MADS"/>
    <property type="match status" value="1"/>
</dbReference>
<keyword evidence="2" id="KW-0805">Transcription regulation</keyword>
<keyword evidence="3" id="KW-0238">DNA-binding</keyword>
<proteinExistence type="predicted"/>
<feature type="domain" description="K-box" evidence="9">
    <location>
        <begin position="118"/>
        <end position="211"/>
    </location>
</feature>
<keyword evidence="11" id="KW-1185">Reference proteome</keyword>
<feature type="compositionally biased region" description="Polar residues" evidence="7">
    <location>
        <begin position="234"/>
        <end position="255"/>
    </location>
</feature>
<comment type="subcellular location">
    <subcellularLocation>
        <location evidence="1">Nucleus</location>
    </subcellularLocation>
</comment>
<evidence type="ECO:0000256" key="2">
    <source>
        <dbReference type="ARBA" id="ARBA00023015"/>
    </source>
</evidence>
<evidence type="ECO:0000256" key="1">
    <source>
        <dbReference type="ARBA" id="ARBA00004123"/>
    </source>
</evidence>
<evidence type="ECO:0000256" key="6">
    <source>
        <dbReference type="SAM" id="Coils"/>
    </source>
</evidence>
<dbReference type="PANTHER" id="PTHR48019">
    <property type="entry name" value="SERUM RESPONSE FACTOR HOMOLOG"/>
    <property type="match status" value="1"/>
</dbReference>
<dbReference type="InterPro" id="IPR002487">
    <property type="entry name" value="TF_Kbox"/>
</dbReference>
<evidence type="ECO:0000313" key="11">
    <source>
        <dbReference type="Proteomes" id="UP001151760"/>
    </source>
</evidence>
<reference evidence="10" key="2">
    <citation type="submission" date="2022-01" db="EMBL/GenBank/DDBJ databases">
        <authorList>
            <person name="Yamashiro T."/>
            <person name="Shiraishi A."/>
            <person name="Satake H."/>
            <person name="Nakayama K."/>
        </authorList>
    </citation>
    <scope>NUCLEOTIDE SEQUENCE</scope>
</reference>
<dbReference type="EMBL" id="BQNB010015850">
    <property type="protein sequence ID" value="GJT44868.1"/>
    <property type="molecule type" value="Genomic_DNA"/>
</dbReference>
<name>A0ABQ5E283_9ASTR</name>
<evidence type="ECO:0000259" key="8">
    <source>
        <dbReference type="PROSITE" id="PS50066"/>
    </source>
</evidence>
<evidence type="ECO:0000256" key="3">
    <source>
        <dbReference type="ARBA" id="ARBA00023125"/>
    </source>
</evidence>
<dbReference type="InterPro" id="IPR002100">
    <property type="entry name" value="TF_MADSbox"/>
</dbReference>
<evidence type="ECO:0000256" key="4">
    <source>
        <dbReference type="ARBA" id="ARBA00023163"/>
    </source>
</evidence>
<sequence length="296" mass="33762">MGRGKITIRRIDNLTSRQVTFSKRSRGLLKKAKELAVLCDAEVGLVIFSSTGRLHEYASSSMDKVTERYTKVKDEHRQLLNPTSEVEIALGIRFGVFVREDPEFDSCLGKGDKDVMARRSNSIEATTSKLATKPQRSMDMKLLSGQELNGLNTENLQNLENQLETSLKHVRKNKEQILNDELKDLHWKKSLMDHENKELHKNINLLLQQRAELQKKIYGSRSIDEVNRNTNASFSLSTDNNLNAPQLSQQPQNNDIPEEAMKLRLLDVKLITMTIGTEFSIRKWLESAEELLGMVP</sequence>
<comment type="caution">
    <text evidence="10">The sequence shown here is derived from an EMBL/GenBank/DDBJ whole genome shotgun (WGS) entry which is preliminary data.</text>
</comment>
<dbReference type="Gene3D" id="3.40.1810.10">
    <property type="entry name" value="Transcription factor, MADS-box"/>
    <property type="match status" value="1"/>
</dbReference>
<evidence type="ECO:0000256" key="5">
    <source>
        <dbReference type="ARBA" id="ARBA00023242"/>
    </source>
</evidence>
<dbReference type="InterPro" id="IPR033896">
    <property type="entry name" value="MEF2-like_N"/>
</dbReference>
<dbReference type="InterPro" id="IPR050142">
    <property type="entry name" value="MADS-box/MEF2_TF"/>
</dbReference>
<evidence type="ECO:0000259" key="9">
    <source>
        <dbReference type="PROSITE" id="PS51297"/>
    </source>
</evidence>
<reference evidence="10" key="1">
    <citation type="journal article" date="2022" name="Int. J. Mol. Sci.">
        <title>Draft Genome of Tanacetum Coccineum: Genomic Comparison of Closely Related Tanacetum-Family Plants.</title>
        <authorList>
            <person name="Yamashiro T."/>
            <person name="Shiraishi A."/>
            <person name="Nakayama K."/>
            <person name="Satake H."/>
        </authorList>
    </citation>
    <scope>NUCLEOTIDE SEQUENCE</scope>
</reference>
<dbReference type="PRINTS" id="PR00404">
    <property type="entry name" value="MADSDOMAIN"/>
</dbReference>
<keyword evidence="5" id="KW-0539">Nucleus</keyword>
<dbReference type="SUPFAM" id="SSF55455">
    <property type="entry name" value="SRF-like"/>
    <property type="match status" value="1"/>
</dbReference>
<dbReference type="Proteomes" id="UP001151760">
    <property type="component" value="Unassembled WGS sequence"/>
</dbReference>
<protein>
    <submittedName>
        <fullName evidence="10">MADS-box transcription factor 23-like protein</fullName>
    </submittedName>
</protein>
<feature type="region of interest" description="Disordered" evidence="7">
    <location>
        <begin position="234"/>
        <end position="256"/>
    </location>
</feature>
<organism evidence="10 11">
    <name type="scientific">Tanacetum coccineum</name>
    <dbReference type="NCBI Taxonomy" id="301880"/>
    <lineage>
        <taxon>Eukaryota</taxon>
        <taxon>Viridiplantae</taxon>
        <taxon>Streptophyta</taxon>
        <taxon>Embryophyta</taxon>
        <taxon>Tracheophyta</taxon>
        <taxon>Spermatophyta</taxon>
        <taxon>Magnoliopsida</taxon>
        <taxon>eudicotyledons</taxon>
        <taxon>Gunneridae</taxon>
        <taxon>Pentapetalae</taxon>
        <taxon>asterids</taxon>
        <taxon>campanulids</taxon>
        <taxon>Asterales</taxon>
        <taxon>Asteraceae</taxon>
        <taxon>Asteroideae</taxon>
        <taxon>Anthemideae</taxon>
        <taxon>Anthemidinae</taxon>
        <taxon>Tanacetum</taxon>
    </lineage>
</organism>
<accession>A0ABQ5E283</accession>
<keyword evidence="6" id="KW-0175">Coiled coil</keyword>
<keyword evidence="4" id="KW-0804">Transcription</keyword>
<dbReference type="InterPro" id="IPR036879">
    <property type="entry name" value="TF_MADSbox_sf"/>
</dbReference>
<gene>
    <name evidence="10" type="ORF">Tco_0953583</name>
</gene>
<dbReference type="Pfam" id="PF00319">
    <property type="entry name" value="SRF-TF"/>
    <property type="match status" value="1"/>
</dbReference>
<dbReference type="PROSITE" id="PS51297">
    <property type="entry name" value="K_BOX"/>
    <property type="match status" value="1"/>
</dbReference>
<dbReference type="CDD" id="cd00265">
    <property type="entry name" value="MADS_MEF2_like"/>
    <property type="match status" value="1"/>
</dbReference>
<evidence type="ECO:0000256" key="7">
    <source>
        <dbReference type="SAM" id="MobiDB-lite"/>
    </source>
</evidence>
<dbReference type="PROSITE" id="PS50066">
    <property type="entry name" value="MADS_BOX_2"/>
    <property type="match status" value="1"/>
</dbReference>
<feature type="coiled-coil region" evidence="6">
    <location>
        <begin position="156"/>
        <end position="216"/>
    </location>
</feature>
<evidence type="ECO:0000313" key="10">
    <source>
        <dbReference type="EMBL" id="GJT44868.1"/>
    </source>
</evidence>
<feature type="domain" description="MADS-box" evidence="8">
    <location>
        <begin position="1"/>
        <end position="61"/>
    </location>
</feature>